<comment type="caution">
    <text evidence="1">The sequence shown here is derived from an EMBL/GenBank/DDBJ whole genome shotgun (WGS) entry which is preliminary data.</text>
</comment>
<evidence type="ECO:0000313" key="2">
    <source>
        <dbReference type="Proteomes" id="UP000265520"/>
    </source>
</evidence>
<organism evidence="1 2">
    <name type="scientific">Trifolium medium</name>
    <dbReference type="NCBI Taxonomy" id="97028"/>
    <lineage>
        <taxon>Eukaryota</taxon>
        <taxon>Viridiplantae</taxon>
        <taxon>Streptophyta</taxon>
        <taxon>Embryophyta</taxon>
        <taxon>Tracheophyta</taxon>
        <taxon>Spermatophyta</taxon>
        <taxon>Magnoliopsida</taxon>
        <taxon>eudicotyledons</taxon>
        <taxon>Gunneridae</taxon>
        <taxon>Pentapetalae</taxon>
        <taxon>rosids</taxon>
        <taxon>fabids</taxon>
        <taxon>Fabales</taxon>
        <taxon>Fabaceae</taxon>
        <taxon>Papilionoideae</taxon>
        <taxon>50 kb inversion clade</taxon>
        <taxon>NPAAA clade</taxon>
        <taxon>Hologalegina</taxon>
        <taxon>IRL clade</taxon>
        <taxon>Trifolieae</taxon>
        <taxon>Trifolium</taxon>
    </lineage>
</organism>
<accession>A0A392U742</accession>
<evidence type="ECO:0000313" key="1">
    <source>
        <dbReference type="EMBL" id="MCI68617.1"/>
    </source>
</evidence>
<name>A0A392U742_9FABA</name>
<proteinExistence type="predicted"/>
<sequence>GDENRDPGVMKRNPRVVGEERTNVMEMRAERTVAVFRRVTIVGDVVCGNERGGIGGGVAFHRRRSGSGAE</sequence>
<dbReference type="Proteomes" id="UP000265520">
    <property type="component" value="Unassembled WGS sequence"/>
</dbReference>
<feature type="non-terminal residue" evidence="1">
    <location>
        <position position="1"/>
    </location>
</feature>
<dbReference type="AlphaFoldDB" id="A0A392U742"/>
<keyword evidence="2" id="KW-1185">Reference proteome</keyword>
<dbReference type="EMBL" id="LXQA010739646">
    <property type="protein sequence ID" value="MCI68617.1"/>
    <property type="molecule type" value="Genomic_DNA"/>
</dbReference>
<protein>
    <submittedName>
        <fullName evidence="1">Uncharacterized protein</fullName>
    </submittedName>
</protein>
<reference evidence="1 2" key="1">
    <citation type="journal article" date="2018" name="Front. Plant Sci.">
        <title>Red Clover (Trifolium pratense) and Zigzag Clover (T. medium) - A Picture of Genomic Similarities and Differences.</title>
        <authorList>
            <person name="Dluhosova J."/>
            <person name="Istvanek J."/>
            <person name="Nedelnik J."/>
            <person name="Repkova J."/>
        </authorList>
    </citation>
    <scope>NUCLEOTIDE SEQUENCE [LARGE SCALE GENOMIC DNA]</scope>
    <source>
        <strain evidence="2">cv. 10/8</strain>
        <tissue evidence="1">Leaf</tissue>
    </source>
</reference>